<reference evidence="3" key="1">
    <citation type="submission" date="2018-02" db="EMBL/GenBank/DDBJ databases">
        <authorList>
            <person name="Clavel T."/>
            <person name="Strowig T."/>
        </authorList>
    </citation>
    <scope>NUCLEOTIDE SEQUENCE [LARGE SCALE GENOMIC DNA]</scope>
    <source>
        <strain evidence="3">DSM 100764</strain>
    </source>
</reference>
<dbReference type="Pfam" id="PF13274">
    <property type="entry name" value="SocA_Panacea"/>
    <property type="match status" value="1"/>
</dbReference>
<dbReference type="Gene3D" id="1.10.260.40">
    <property type="entry name" value="lambda repressor-like DNA-binding domains"/>
    <property type="match status" value="1"/>
</dbReference>
<dbReference type="Proteomes" id="UP000244925">
    <property type="component" value="Unassembled WGS sequence"/>
</dbReference>
<dbReference type="EMBL" id="PUBV01000061">
    <property type="protein sequence ID" value="PWB05752.1"/>
    <property type="molecule type" value="Genomic_DNA"/>
</dbReference>
<feature type="domain" description="Antitoxin SocA-like Panacea" evidence="1">
    <location>
        <begin position="194"/>
        <end position="299"/>
    </location>
</feature>
<accession>A0A2V1ITN2</accession>
<dbReference type="GO" id="GO:0003677">
    <property type="term" value="F:DNA binding"/>
    <property type="evidence" value="ECO:0007669"/>
    <property type="project" value="InterPro"/>
</dbReference>
<dbReference type="SUPFAM" id="SSF47413">
    <property type="entry name" value="lambda repressor-like DNA-binding domains"/>
    <property type="match status" value="1"/>
</dbReference>
<gene>
    <name evidence="2" type="ORF">C5O25_12505</name>
</gene>
<evidence type="ECO:0000259" key="1">
    <source>
        <dbReference type="Pfam" id="PF13274"/>
    </source>
</evidence>
<keyword evidence="3" id="KW-1185">Reference proteome</keyword>
<dbReference type="AlphaFoldDB" id="A0A2V1ITN2"/>
<dbReference type="InterPro" id="IPR025272">
    <property type="entry name" value="SocA_Panacea"/>
</dbReference>
<dbReference type="InterPro" id="IPR010982">
    <property type="entry name" value="Lambda_DNA-bd_dom_sf"/>
</dbReference>
<name>A0A2V1ITN2_9BACT</name>
<protein>
    <submittedName>
        <fullName evidence="2">DUF4065 domain-containing protein</fullName>
    </submittedName>
</protein>
<proteinExistence type="predicted"/>
<organism evidence="2 3">
    <name type="scientific">Paramuribaculum intestinale</name>
    <dbReference type="NCBI Taxonomy" id="2094151"/>
    <lineage>
        <taxon>Bacteria</taxon>
        <taxon>Pseudomonadati</taxon>
        <taxon>Bacteroidota</taxon>
        <taxon>Bacteroidia</taxon>
        <taxon>Bacteroidales</taxon>
        <taxon>Muribaculaceae</taxon>
        <taxon>Paramuribaculum</taxon>
    </lineage>
</organism>
<comment type="caution">
    <text evidence="2">The sequence shown here is derived from an EMBL/GenBank/DDBJ whole genome shotgun (WGS) entry which is preliminary data.</text>
</comment>
<evidence type="ECO:0000313" key="3">
    <source>
        <dbReference type="Proteomes" id="UP000244925"/>
    </source>
</evidence>
<evidence type="ECO:0000313" key="2">
    <source>
        <dbReference type="EMBL" id="PWB05752.1"/>
    </source>
</evidence>
<sequence length="320" mass="36240">MTLMESNVLSSGEKFFQEERTATFRKEEFTYIHTGIIDEDGEMWTTTELDEANLFQVYNQYRAKHGIPFPDEIAGLRKHYGISAAKMAQILGFGINQYRMYEDGEVPSISNARTIIAAREKTVFLSFIEASKADMTEQEYNRIRRKVDDANGDFAMTNQPSVYSGYRSLSMEKVAAVGHLLISKIGSTFVTKMNKLMFYADFIHYKRHGYGITGLSYRALQYGPVPESWGTVYGTMSGISMEEFVYPSGQSGIQLEINAEADYSALDEKEIATVETVCKLFADMNAGEISETSHKEKAWIANHQTRAEISYQDAFALHYN</sequence>